<dbReference type="EMBL" id="JABSTQ010010933">
    <property type="protein sequence ID" value="KAG0416645.1"/>
    <property type="molecule type" value="Genomic_DNA"/>
</dbReference>
<protein>
    <submittedName>
        <fullName evidence="1">Uncharacterized protein</fullName>
    </submittedName>
</protein>
<sequence>MQPSYQPAKHAASYREPGVHRSPRAVYSANHYQRKVAGTGPVPTRPGVKARVRMRLPLSSREGGRPPDAPLGVSLANSGVALAPSDRPADRSAELRGRGRSGPGSRVGCLVAPVHTVDGVLGRSPSYASTGRVRRLAAWWNAGDREVAGPNVGRREARRRPSRMPSLTRVSQIPF</sequence>
<dbReference type="Proteomes" id="UP000805193">
    <property type="component" value="Unassembled WGS sequence"/>
</dbReference>
<gene>
    <name evidence="1" type="ORF">HPB47_006245</name>
</gene>
<reference evidence="1 2" key="1">
    <citation type="journal article" date="2020" name="Cell">
        <title>Large-Scale Comparative Analyses of Tick Genomes Elucidate Their Genetic Diversity and Vector Capacities.</title>
        <authorList>
            <consortium name="Tick Genome and Microbiome Consortium (TIGMIC)"/>
            <person name="Jia N."/>
            <person name="Wang J."/>
            <person name="Shi W."/>
            <person name="Du L."/>
            <person name="Sun Y."/>
            <person name="Zhan W."/>
            <person name="Jiang J.F."/>
            <person name="Wang Q."/>
            <person name="Zhang B."/>
            <person name="Ji P."/>
            <person name="Bell-Sakyi L."/>
            <person name="Cui X.M."/>
            <person name="Yuan T.T."/>
            <person name="Jiang B.G."/>
            <person name="Yang W.F."/>
            <person name="Lam T.T."/>
            <person name="Chang Q.C."/>
            <person name="Ding S.J."/>
            <person name="Wang X.J."/>
            <person name="Zhu J.G."/>
            <person name="Ruan X.D."/>
            <person name="Zhao L."/>
            <person name="Wei J.T."/>
            <person name="Ye R.Z."/>
            <person name="Que T.C."/>
            <person name="Du C.H."/>
            <person name="Zhou Y.H."/>
            <person name="Cheng J.X."/>
            <person name="Dai P.F."/>
            <person name="Guo W.B."/>
            <person name="Han X.H."/>
            <person name="Huang E.J."/>
            <person name="Li L.F."/>
            <person name="Wei W."/>
            <person name="Gao Y.C."/>
            <person name="Liu J.Z."/>
            <person name="Shao H.Z."/>
            <person name="Wang X."/>
            <person name="Wang C.C."/>
            <person name="Yang T.C."/>
            <person name="Huo Q.B."/>
            <person name="Li W."/>
            <person name="Chen H.Y."/>
            <person name="Chen S.E."/>
            <person name="Zhou L.G."/>
            <person name="Ni X.B."/>
            <person name="Tian J.H."/>
            <person name="Sheng Y."/>
            <person name="Liu T."/>
            <person name="Pan Y.S."/>
            <person name="Xia L.Y."/>
            <person name="Li J."/>
            <person name="Zhao F."/>
            <person name="Cao W.C."/>
        </authorList>
    </citation>
    <scope>NUCLEOTIDE SEQUENCE [LARGE SCALE GENOMIC DNA]</scope>
    <source>
        <strain evidence="1">Iper-2018</strain>
    </source>
</reference>
<organism evidence="1 2">
    <name type="scientific">Ixodes persulcatus</name>
    <name type="common">Taiga tick</name>
    <dbReference type="NCBI Taxonomy" id="34615"/>
    <lineage>
        <taxon>Eukaryota</taxon>
        <taxon>Metazoa</taxon>
        <taxon>Ecdysozoa</taxon>
        <taxon>Arthropoda</taxon>
        <taxon>Chelicerata</taxon>
        <taxon>Arachnida</taxon>
        <taxon>Acari</taxon>
        <taxon>Parasitiformes</taxon>
        <taxon>Ixodida</taxon>
        <taxon>Ixodoidea</taxon>
        <taxon>Ixodidae</taxon>
        <taxon>Ixodinae</taxon>
        <taxon>Ixodes</taxon>
    </lineage>
</organism>
<evidence type="ECO:0000313" key="2">
    <source>
        <dbReference type="Proteomes" id="UP000805193"/>
    </source>
</evidence>
<name>A0AC60PAY3_IXOPE</name>
<comment type="caution">
    <text evidence="1">The sequence shown here is derived from an EMBL/GenBank/DDBJ whole genome shotgun (WGS) entry which is preliminary data.</text>
</comment>
<keyword evidence="2" id="KW-1185">Reference proteome</keyword>
<accession>A0AC60PAY3</accession>
<proteinExistence type="predicted"/>
<evidence type="ECO:0000313" key="1">
    <source>
        <dbReference type="EMBL" id="KAG0416645.1"/>
    </source>
</evidence>